<accession>A0AAD8T5I4</accession>
<protein>
    <recommendedName>
        <fullName evidence="1">F-box domain-containing protein</fullName>
    </recommendedName>
</protein>
<dbReference type="Pfam" id="PF00646">
    <property type="entry name" value="F-box"/>
    <property type="match status" value="1"/>
</dbReference>
<evidence type="ECO:0000313" key="2">
    <source>
        <dbReference type="EMBL" id="KAK1670202.1"/>
    </source>
</evidence>
<sequence length="442" mass="50649">MELKDLTQRLPEEVLAAVLCRLPPHSLAAARCVCKVWHAAIDTRRLLDLFPPSLAGIFIKFFDLDTPEFFFRPVRGTDTAVSGKLHYLPTDKLSIVDDHCNGLLLLHKASYVVNPATRRWAAMPPAPSRLENGCPWLDAAARDHCYILFDPAVSPHYEVLRIPSLSWRTTGFELQVEWPPSPFAMHVFSSTTGNWEEKSFARRGDAIGTVAHLQQLEKRSVVPHLSAYWRGELYVLTQFVTRITLSNNTYQAIKLPVDVGPLHQELHLGRSEHGVYFASFDPQCHLLVWILNELHGEMEWVLKHDNKLDNMLSRGRYDPQFRGPWVIEDINYNSNHSTSTIDMEEVEEDELEWNSDNENTLDTRYRVGNHYNGIISLLGFHPYREVMFLSASFTRGLAYNLNTWKLEDLGSIYPKDYSSMNMFVEQSFPYTPSWIGNLPGSV</sequence>
<name>A0AAD8T5I4_LOLMU</name>
<dbReference type="PANTHER" id="PTHR34591:SF30">
    <property type="entry name" value="OS02G0149500 PROTEIN"/>
    <property type="match status" value="1"/>
</dbReference>
<feature type="domain" description="F-box" evidence="1">
    <location>
        <begin position="4"/>
        <end position="50"/>
    </location>
</feature>
<dbReference type="Proteomes" id="UP001231189">
    <property type="component" value="Unassembled WGS sequence"/>
</dbReference>
<reference evidence="2" key="1">
    <citation type="submission" date="2023-07" db="EMBL/GenBank/DDBJ databases">
        <title>A chromosome-level genome assembly of Lolium multiflorum.</title>
        <authorList>
            <person name="Chen Y."/>
            <person name="Copetti D."/>
            <person name="Kolliker R."/>
            <person name="Studer B."/>
        </authorList>
    </citation>
    <scope>NUCLEOTIDE SEQUENCE</scope>
    <source>
        <strain evidence="2">02402/16</strain>
        <tissue evidence="2">Leaf</tissue>
    </source>
</reference>
<proteinExistence type="predicted"/>
<comment type="caution">
    <text evidence="2">The sequence shown here is derived from an EMBL/GenBank/DDBJ whole genome shotgun (WGS) entry which is preliminary data.</text>
</comment>
<dbReference type="SUPFAM" id="SSF81383">
    <property type="entry name" value="F-box domain"/>
    <property type="match status" value="1"/>
</dbReference>
<dbReference type="Gene3D" id="1.20.1280.50">
    <property type="match status" value="1"/>
</dbReference>
<dbReference type="SMART" id="SM00256">
    <property type="entry name" value="FBOX"/>
    <property type="match status" value="1"/>
</dbReference>
<dbReference type="InterPro" id="IPR001810">
    <property type="entry name" value="F-box_dom"/>
</dbReference>
<dbReference type="InterPro" id="IPR036047">
    <property type="entry name" value="F-box-like_dom_sf"/>
</dbReference>
<evidence type="ECO:0000313" key="3">
    <source>
        <dbReference type="Proteomes" id="UP001231189"/>
    </source>
</evidence>
<dbReference type="EMBL" id="JAUUTY010000003">
    <property type="protein sequence ID" value="KAK1670202.1"/>
    <property type="molecule type" value="Genomic_DNA"/>
</dbReference>
<gene>
    <name evidence="2" type="ORF">QYE76_058361</name>
</gene>
<keyword evidence="3" id="KW-1185">Reference proteome</keyword>
<organism evidence="2 3">
    <name type="scientific">Lolium multiflorum</name>
    <name type="common">Italian ryegrass</name>
    <name type="synonym">Lolium perenne subsp. multiflorum</name>
    <dbReference type="NCBI Taxonomy" id="4521"/>
    <lineage>
        <taxon>Eukaryota</taxon>
        <taxon>Viridiplantae</taxon>
        <taxon>Streptophyta</taxon>
        <taxon>Embryophyta</taxon>
        <taxon>Tracheophyta</taxon>
        <taxon>Spermatophyta</taxon>
        <taxon>Magnoliopsida</taxon>
        <taxon>Liliopsida</taxon>
        <taxon>Poales</taxon>
        <taxon>Poaceae</taxon>
        <taxon>BOP clade</taxon>
        <taxon>Pooideae</taxon>
        <taxon>Poodae</taxon>
        <taxon>Poeae</taxon>
        <taxon>Poeae Chloroplast Group 2 (Poeae type)</taxon>
        <taxon>Loliodinae</taxon>
        <taxon>Loliinae</taxon>
        <taxon>Lolium</taxon>
    </lineage>
</organism>
<evidence type="ECO:0000259" key="1">
    <source>
        <dbReference type="PROSITE" id="PS50181"/>
    </source>
</evidence>
<dbReference type="PANTHER" id="PTHR34591">
    <property type="entry name" value="OS03G0653100 PROTEIN-RELATED"/>
    <property type="match status" value="1"/>
</dbReference>
<dbReference type="AlphaFoldDB" id="A0AAD8T5I4"/>
<dbReference type="PROSITE" id="PS50181">
    <property type="entry name" value="FBOX"/>
    <property type="match status" value="1"/>
</dbReference>